<dbReference type="PROSITE" id="PS50089">
    <property type="entry name" value="ZF_RING_2"/>
    <property type="match status" value="1"/>
</dbReference>
<evidence type="ECO:0000256" key="9">
    <source>
        <dbReference type="SAM" id="Coils"/>
    </source>
</evidence>
<evidence type="ECO:0000256" key="3">
    <source>
        <dbReference type="ARBA" id="ARBA00022723"/>
    </source>
</evidence>
<keyword evidence="6 7" id="KW-0539">Nucleus</keyword>
<dbReference type="Pfam" id="PF17121">
    <property type="entry name" value="zf-C3HC4_5"/>
    <property type="match status" value="1"/>
</dbReference>
<dbReference type="OrthoDB" id="5963at2759"/>
<keyword evidence="12" id="KW-1185">Reference proteome</keyword>
<dbReference type="GO" id="GO:0006357">
    <property type="term" value="P:regulation of transcription by RNA polymerase II"/>
    <property type="evidence" value="ECO:0007669"/>
    <property type="project" value="TreeGrafter"/>
</dbReference>
<dbReference type="GO" id="GO:0061575">
    <property type="term" value="F:cyclin-dependent protein serine/threonine kinase activator activity"/>
    <property type="evidence" value="ECO:0007669"/>
    <property type="project" value="UniProtKB-UniRule"/>
</dbReference>
<feature type="domain" description="RING-type" evidence="10">
    <location>
        <begin position="12"/>
        <end position="54"/>
    </location>
</feature>
<dbReference type="CDD" id="cd16573">
    <property type="entry name" value="RING-HC_TFB3-like"/>
    <property type="match status" value="1"/>
</dbReference>
<dbReference type="Pfam" id="PF06391">
    <property type="entry name" value="MAT1"/>
    <property type="match status" value="1"/>
</dbReference>
<dbReference type="GO" id="GO:0008270">
    <property type="term" value="F:zinc ion binding"/>
    <property type="evidence" value="ECO:0007669"/>
    <property type="project" value="UniProtKB-KW"/>
</dbReference>
<evidence type="ECO:0000259" key="10">
    <source>
        <dbReference type="PROSITE" id="PS50089"/>
    </source>
</evidence>
<keyword evidence="4 8" id="KW-0863">Zinc-finger</keyword>
<gene>
    <name evidence="11" type="ORF">LANO_0H11826G</name>
</gene>
<feature type="coiled-coil region" evidence="9">
    <location>
        <begin position="125"/>
        <end position="231"/>
    </location>
</feature>
<accession>A0A1G4KMK7</accession>
<dbReference type="InterPro" id="IPR013083">
    <property type="entry name" value="Znf_RING/FYVE/PHD"/>
</dbReference>
<dbReference type="PANTHER" id="PTHR12683:SF13">
    <property type="entry name" value="CDK-ACTIVATING KINASE ASSEMBLY FACTOR MAT1"/>
    <property type="match status" value="1"/>
</dbReference>
<dbReference type="GO" id="GO:0006289">
    <property type="term" value="P:nucleotide-excision repair"/>
    <property type="evidence" value="ECO:0007669"/>
    <property type="project" value="UniProtKB-UniRule"/>
</dbReference>
<keyword evidence="3" id="KW-0479">Metal-binding</keyword>
<evidence type="ECO:0000256" key="1">
    <source>
        <dbReference type="ARBA" id="ARBA00004123"/>
    </source>
</evidence>
<name>A0A1G4KMK7_9SACH</name>
<sequence>MVVDDDEKKDMCPICKTDRYLSPDMKFLVNPECYHKICESCVDRIFSLGPAQCPYEGCDKILRKNKFKTQIFDDVNVEKEVDIRKRVFNVFNKTLDDFDGDIQAHNRYLEEVEDIVYNLDNGIDVASTEEKLRTYEELNKQLIMANMKRSRQDMDNFEQRQKFEKEMKLKKRQLERQIEEEELANREWARKEIVNQLTTAEDPEDVIAHVKKTVKLKKSSARRKLEDLNKVLKNNPYMTVSNGLMKKKESVPFTPFNGDRDLHKRYVLSQSQYNDPFIKSLQGKKEYIASGFRADFVYDRMLTEAFMGLGCIISEELQASKLNPVTG</sequence>
<evidence type="ECO:0000313" key="11">
    <source>
        <dbReference type="EMBL" id="SCV05635.1"/>
    </source>
</evidence>
<dbReference type="GO" id="GO:0070985">
    <property type="term" value="C:transcription factor TFIIK complex"/>
    <property type="evidence" value="ECO:0007669"/>
    <property type="project" value="UniProtKB-ARBA"/>
</dbReference>
<keyword evidence="7" id="KW-0805">Transcription regulation</keyword>
<keyword evidence="5" id="KW-0862">Zinc</keyword>
<dbReference type="PIRSF" id="PIRSF003338">
    <property type="entry name" value="MAT1_metazoa"/>
    <property type="match status" value="1"/>
</dbReference>
<evidence type="ECO:0000256" key="5">
    <source>
        <dbReference type="ARBA" id="ARBA00022833"/>
    </source>
</evidence>
<dbReference type="InterPro" id="IPR004575">
    <property type="entry name" value="MAT1/Tfb3"/>
</dbReference>
<dbReference type="Proteomes" id="UP000189911">
    <property type="component" value="Chromosome H"/>
</dbReference>
<evidence type="ECO:0000313" key="12">
    <source>
        <dbReference type="Proteomes" id="UP000189911"/>
    </source>
</evidence>
<protein>
    <recommendedName>
        <fullName evidence="2 7">RNA polymerase II transcription factor B subunit 3</fullName>
    </recommendedName>
</protein>
<dbReference type="PROSITE" id="PS00518">
    <property type="entry name" value="ZF_RING_1"/>
    <property type="match status" value="1"/>
</dbReference>
<dbReference type="InterPro" id="IPR001841">
    <property type="entry name" value="Znf_RING"/>
</dbReference>
<evidence type="ECO:0000256" key="8">
    <source>
        <dbReference type="PROSITE-ProRule" id="PRU00175"/>
    </source>
</evidence>
<organism evidence="11 12">
    <name type="scientific">Lachancea nothofagi CBS 11611</name>
    <dbReference type="NCBI Taxonomy" id="1266666"/>
    <lineage>
        <taxon>Eukaryota</taxon>
        <taxon>Fungi</taxon>
        <taxon>Dikarya</taxon>
        <taxon>Ascomycota</taxon>
        <taxon>Saccharomycotina</taxon>
        <taxon>Saccharomycetes</taxon>
        <taxon>Saccharomycetales</taxon>
        <taxon>Saccharomycetaceae</taxon>
        <taxon>Lachancea</taxon>
    </lineage>
</organism>
<dbReference type="FunFam" id="3.30.40.10:FF:000037">
    <property type="entry name" value="Cdk-activating kinase assembly factor MAT1, centre"/>
    <property type="match status" value="1"/>
</dbReference>
<evidence type="ECO:0000256" key="7">
    <source>
        <dbReference type="PIRNR" id="PIRNR003338"/>
    </source>
</evidence>
<evidence type="ECO:0000256" key="2">
    <source>
        <dbReference type="ARBA" id="ARBA00022257"/>
    </source>
</evidence>
<reference evidence="12" key="1">
    <citation type="submission" date="2016-03" db="EMBL/GenBank/DDBJ databases">
        <authorList>
            <person name="Devillers Hugo."/>
        </authorList>
    </citation>
    <scope>NUCLEOTIDE SEQUENCE [LARGE SCALE GENOMIC DNA]</scope>
</reference>
<dbReference type="InterPro" id="IPR017907">
    <property type="entry name" value="Znf_RING_CS"/>
</dbReference>
<keyword evidence="9" id="KW-0175">Coiled coil</keyword>
<dbReference type="EMBL" id="LT598447">
    <property type="protein sequence ID" value="SCV05635.1"/>
    <property type="molecule type" value="Genomic_DNA"/>
</dbReference>
<evidence type="ECO:0000256" key="4">
    <source>
        <dbReference type="ARBA" id="ARBA00022771"/>
    </source>
</evidence>
<dbReference type="AlphaFoldDB" id="A0A1G4KMK7"/>
<dbReference type="SUPFAM" id="SSF57850">
    <property type="entry name" value="RING/U-box"/>
    <property type="match status" value="1"/>
</dbReference>
<dbReference type="Gene3D" id="3.30.40.10">
    <property type="entry name" value="Zinc/RING finger domain, C3HC4 (zinc finger)"/>
    <property type="match status" value="1"/>
</dbReference>
<dbReference type="NCBIfam" id="TIGR00570">
    <property type="entry name" value="cdk7"/>
    <property type="match status" value="1"/>
</dbReference>
<keyword evidence="7" id="KW-0804">Transcription</keyword>
<dbReference type="InterPro" id="IPR015877">
    <property type="entry name" value="MAT1_centre"/>
</dbReference>
<proteinExistence type="predicted"/>
<dbReference type="PANTHER" id="PTHR12683">
    <property type="entry name" value="CDK-ACTIVATING KINASE ASSEMBLY FACTOR MAT1"/>
    <property type="match status" value="1"/>
</dbReference>
<comment type="function">
    <text evidence="7">Acts as component of the general transcription and DNA repair factor IIH (TFIIH or factor B), which is essential for both basal and activated transcription, and is involved in nucleotide excision repair (NER) of damaged DNA.</text>
</comment>
<evidence type="ECO:0000256" key="6">
    <source>
        <dbReference type="ARBA" id="ARBA00023242"/>
    </source>
</evidence>
<comment type="subcellular location">
    <subcellularLocation>
        <location evidence="1 7">Nucleus</location>
    </subcellularLocation>
</comment>